<dbReference type="Pfam" id="PF07715">
    <property type="entry name" value="Plug"/>
    <property type="match status" value="1"/>
</dbReference>
<keyword evidence="5 9" id="KW-0798">TonB box</keyword>
<dbReference type="GO" id="GO:0044718">
    <property type="term" value="P:siderophore transmembrane transport"/>
    <property type="evidence" value="ECO:0007669"/>
    <property type="project" value="TreeGrafter"/>
</dbReference>
<dbReference type="STRING" id="1524254.PHACT_05485"/>
<feature type="signal peptide" evidence="10">
    <location>
        <begin position="1"/>
        <end position="27"/>
    </location>
</feature>
<reference evidence="14" key="1">
    <citation type="submission" date="2016-07" db="EMBL/GenBank/DDBJ databases">
        <authorList>
            <person name="Florea S."/>
            <person name="Webb J.S."/>
            <person name="Jaromczyk J."/>
            <person name="Schardl C.L."/>
        </authorList>
    </citation>
    <scope>NUCLEOTIDE SEQUENCE [LARGE SCALE GENOMIC DNA]</scope>
    <source>
        <strain evidence="14">KCTC 42131</strain>
    </source>
</reference>
<dbReference type="PROSITE" id="PS52016">
    <property type="entry name" value="TONB_DEPENDENT_REC_3"/>
    <property type="match status" value="1"/>
</dbReference>
<accession>A0A1E8CJS7</accession>
<feature type="domain" description="TonB-dependent receptor plug" evidence="12">
    <location>
        <begin position="50"/>
        <end position="154"/>
    </location>
</feature>
<dbReference type="SUPFAM" id="SSF56935">
    <property type="entry name" value="Porins"/>
    <property type="match status" value="1"/>
</dbReference>
<proteinExistence type="inferred from homology"/>
<evidence type="ECO:0000256" key="7">
    <source>
        <dbReference type="ARBA" id="ARBA00023237"/>
    </source>
</evidence>
<dbReference type="PANTHER" id="PTHR30069">
    <property type="entry name" value="TONB-DEPENDENT OUTER MEMBRANE RECEPTOR"/>
    <property type="match status" value="1"/>
</dbReference>
<dbReference type="Gene3D" id="2.170.130.10">
    <property type="entry name" value="TonB-dependent receptor, plug domain"/>
    <property type="match status" value="1"/>
</dbReference>
<keyword evidence="4 8" id="KW-0812">Transmembrane</keyword>
<evidence type="ECO:0000256" key="6">
    <source>
        <dbReference type="ARBA" id="ARBA00023136"/>
    </source>
</evidence>
<evidence type="ECO:0000259" key="11">
    <source>
        <dbReference type="Pfam" id="PF00593"/>
    </source>
</evidence>
<dbReference type="InterPro" id="IPR039426">
    <property type="entry name" value="TonB-dep_rcpt-like"/>
</dbReference>
<feature type="domain" description="TonB-dependent receptor-like beta-barrel" evidence="11">
    <location>
        <begin position="250"/>
        <end position="672"/>
    </location>
</feature>
<dbReference type="InterPro" id="IPR037066">
    <property type="entry name" value="Plug_dom_sf"/>
</dbReference>
<gene>
    <name evidence="13" type="ORF">PHACT_05485</name>
</gene>
<dbReference type="Pfam" id="PF00593">
    <property type="entry name" value="TonB_dep_Rec_b-barrel"/>
    <property type="match status" value="1"/>
</dbReference>
<dbReference type="PANTHER" id="PTHR30069:SF42">
    <property type="entry name" value="FERRIC AEROBACTIN RECEPTOR"/>
    <property type="match status" value="1"/>
</dbReference>
<evidence type="ECO:0000256" key="5">
    <source>
        <dbReference type="ARBA" id="ARBA00023077"/>
    </source>
</evidence>
<evidence type="ECO:0000313" key="14">
    <source>
        <dbReference type="Proteomes" id="UP000175669"/>
    </source>
</evidence>
<dbReference type="PROSITE" id="PS51257">
    <property type="entry name" value="PROKAR_LIPOPROTEIN"/>
    <property type="match status" value="1"/>
</dbReference>
<comment type="similarity">
    <text evidence="8 9">Belongs to the TonB-dependent receptor family.</text>
</comment>
<evidence type="ECO:0000256" key="10">
    <source>
        <dbReference type="SAM" id="SignalP"/>
    </source>
</evidence>
<evidence type="ECO:0000256" key="3">
    <source>
        <dbReference type="ARBA" id="ARBA00022452"/>
    </source>
</evidence>
<dbReference type="EMBL" id="MASR01000001">
    <property type="protein sequence ID" value="OFE12658.1"/>
    <property type="molecule type" value="Genomic_DNA"/>
</dbReference>
<comment type="subcellular location">
    <subcellularLocation>
        <location evidence="1 8">Cell outer membrane</location>
        <topology evidence="1 8">Multi-pass membrane protein</topology>
    </subcellularLocation>
</comment>
<dbReference type="Proteomes" id="UP000175669">
    <property type="component" value="Unassembled WGS sequence"/>
</dbReference>
<keyword evidence="2 8" id="KW-0813">Transport</keyword>
<keyword evidence="14" id="KW-1185">Reference proteome</keyword>
<name>A0A1E8CJS7_9GAMM</name>
<evidence type="ECO:0000256" key="9">
    <source>
        <dbReference type="RuleBase" id="RU003357"/>
    </source>
</evidence>
<dbReference type="RefSeq" id="WP_070116268.1">
    <property type="nucleotide sequence ID" value="NZ_MASR01000001.1"/>
</dbReference>
<feature type="chain" id="PRO_5009212186" evidence="10">
    <location>
        <begin position="28"/>
        <end position="707"/>
    </location>
</feature>
<keyword evidence="10" id="KW-0732">Signal</keyword>
<keyword evidence="7 8" id="KW-0998">Cell outer membrane</keyword>
<protein>
    <submittedName>
        <fullName evidence="13">TonB-dependent receptor</fullName>
    </submittedName>
</protein>
<evidence type="ECO:0000256" key="4">
    <source>
        <dbReference type="ARBA" id="ARBA00022692"/>
    </source>
</evidence>
<dbReference type="InterPro" id="IPR012910">
    <property type="entry name" value="Plug_dom"/>
</dbReference>
<evidence type="ECO:0000313" key="13">
    <source>
        <dbReference type="EMBL" id="OFE12658.1"/>
    </source>
</evidence>
<dbReference type="InterPro" id="IPR036942">
    <property type="entry name" value="Beta-barrel_TonB_sf"/>
</dbReference>
<dbReference type="CDD" id="cd01347">
    <property type="entry name" value="ligand_gated_channel"/>
    <property type="match status" value="1"/>
</dbReference>
<dbReference type="InterPro" id="IPR000531">
    <property type="entry name" value="Beta-barrel_TonB"/>
</dbReference>
<evidence type="ECO:0000256" key="8">
    <source>
        <dbReference type="PROSITE-ProRule" id="PRU01360"/>
    </source>
</evidence>
<comment type="caution">
    <text evidence="13">The sequence shown here is derived from an EMBL/GenBank/DDBJ whole genome shotgun (WGS) entry which is preliminary data.</text>
</comment>
<dbReference type="GO" id="GO:0015344">
    <property type="term" value="F:siderophore uptake transmembrane transporter activity"/>
    <property type="evidence" value="ECO:0007669"/>
    <property type="project" value="TreeGrafter"/>
</dbReference>
<evidence type="ECO:0000259" key="12">
    <source>
        <dbReference type="Pfam" id="PF07715"/>
    </source>
</evidence>
<dbReference type="OrthoDB" id="8670144at2"/>
<evidence type="ECO:0000256" key="1">
    <source>
        <dbReference type="ARBA" id="ARBA00004571"/>
    </source>
</evidence>
<keyword evidence="6 8" id="KW-0472">Membrane</keyword>
<sequence>MSVIKVPGPSILTLGCVAALLPLSAFSQSNNASSVSEEIIVTATRSEKPLSQIPNTVTVIGEQDLTQQIGVNNDLSTILGNLIPSFSPSRQKMTSAGESLRGRDPLYMVDGVPQSNPLRDGSRDGHTIDPLMLERIEVIHGANAIHGMGASGGIINMITRRPTEQWQHNVRVETLAQQEDLGESLGYGASYTLSGKTGNVDVLGSATYRSSGISYDADGVIVGFDNAQGDTMDSETLNLFLKTGYDWDDQRLELTINRYDLSGNNNWTGVDGDYANGVPTTASETGVQGEPVSNEITMFSLAYSKADFFGHNLRLQGFDQSFAGTYGGGTFGTFADPAFGGTVFDQSQNNSEKRGLKLTLARDDIAGLPLGIVYGADFLNDKTNQALILTGRSWVPDTNYENLALFAQLEYTGIDNLTVTGGVRHEESALDVDDFTTLFSYNGGQFVEGGSPEFTDTLGNIGLTYQITSDWRTFANYSEGFSMPDVGRVLRGINTPGQDVESFLNLEPIVTENTELGLEFDNQTFSAQLSYFASDSDFGQRLQANADGIFSVKRERTEIDGLEFRSEWTLSATDVLGLRYAQTDGEYDSDGDDRVDTDLGGANMAPDRVNLSWERLWTNNLNTRLQINVLQDRKFRNAAGLSSARFAGYTTVDLFGEYSTNIGQFRLGIQNLGNKDYFTYYSQTQGSDSRNFKGIGRSFNLSWNMQF</sequence>
<keyword evidence="3 8" id="KW-1134">Transmembrane beta strand</keyword>
<keyword evidence="13" id="KW-0675">Receptor</keyword>
<dbReference type="GO" id="GO:0009279">
    <property type="term" value="C:cell outer membrane"/>
    <property type="evidence" value="ECO:0007669"/>
    <property type="project" value="UniProtKB-SubCell"/>
</dbReference>
<dbReference type="AlphaFoldDB" id="A0A1E8CJS7"/>
<dbReference type="Gene3D" id="2.40.170.20">
    <property type="entry name" value="TonB-dependent receptor, beta-barrel domain"/>
    <property type="match status" value="1"/>
</dbReference>
<organism evidence="13 14">
    <name type="scientific">Pseudohongiella acticola</name>
    <dbReference type="NCBI Taxonomy" id="1524254"/>
    <lineage>
        <taxon>Bacteria</taxon>
        <taxon>Pseudomonadati</taxon>
        <taxon>Pseudomonadota</taxon>
        <taxon>Gammaproteobacteria</taxon>
        <taxon>Pseudomonadales</taxon>
        <taxon>Pseudohongiellaceae</taxon>
        <taxon>Pseudohongiella</taxon>
    </lineage>
</organism>
<evidence type="ECO:0000256" key="2">
    <source>
        <dbReference type="ARBA" id="ARBA00022448"/>
    </source>
</evidence>